<evidence type="ECO:0000313" key="2">
    <source>
        <dbReference type="Proteomes" id="UP001151699"/>
    </source>
</evidence>
<reference evidence="1" key="1">
    <citation type="submission" date="2022-07" db="EMBL/GenBank/DDBJ databases">
        <authorList>
            <person name="Trinca V."/>
            <person name="Uliana J.V.C."/>
            <person name="Torres T.T."/>
            <person name="Ward R.J."/>
            <person name="Monesi N."/>
        </authorList>
    </citation>
    <scope>NUCLEOTIDE SEQUENCE</scope>
    <source>
        <strain evidence="1">HSMRA1968</strain>
        <tissue evidence="1">Whole embryos</tissue>
    </source>
</reference>
<dbReference type="AlphaFoldDB" id="A0A9Q0NA30"/>
<gene>
    <name evidence="1" type="ORF">Bhyg_00930</name>
</gene>
<protein>
    <submittedName>
        <fullName evidence="1">Uncharacterized protein</fullName>
    </submittedName>
</protein>
<dbReference type="EMBL" id="WJQU01000001">
    <property type="protein sequence ID" value="KAJ6645721.1"/>
    <property type="molecule type" value="Genomic_DNA"/>
</dbReference>
<accession>A0A9Q0NA30</accession>
<sequence length="23" mass="2835">MELGISDWSYCIHCPGHYFYNLW</sequence>
<evidence type="ECO:0000313" key="1">
    <source>
        <dbReference type="EMBL" id="KAJ6645721.1"/>
    </source>
</evidence>
<organism evidence="1 2">
    <name type="scientific">Pseudolycoriella hygida</name>
    <dbReference type="NCBI Taxonomy" id="35572"/>
    <lineage>
        <taxon>Eukaryota</taxon>
        <taxon>Metazoa</taxon>
        <taxon>Ecdysozoa</taxon>
        <taxon>Arthropoda</taxon>
        <taxon>Hexapoda</taxon>
        <taxon>Insecta</taxon>
        <taxon>Pterygota</taxon>
        <taxon>Neoptera</taxon>
        <taxon>Endopterygota</taxon>
        <taxon>Diptera</taxon>
        <taxon>Nematocera</taxon>
        <taxon>Sciaroidea</taxon>
        <taxon>Sciaridae</taxon>
        <taxon>Pseudolycoriella</taxon>
    </lineage>
</organism>
<keyword evidence="2" id="KW-1185">Reference proteome</keyword>
<dbReference type="Proteomes" id="UP001151699">
    <property type="component" value="Chromosome A"/>
</dbReference>
<name>A0A9Q0NA30_9DIPT</name>
<comment type="caution">
    <text evidence="1">The sequence shown here is derived from an EMBL/GenBank/DDBJ whole genome shotgun (WGS) entry which is preliminary data.</text>
</comment>
<proteinExistence type="predicted"/>